<gene>
    <name evidence="2" type="ORF">J2I47_20625</name>
</gene>
<dbReference type="AlphaFoldDB" id="A0A939GLF2"/>
<proteinExistence type="predicted"/>
<evidence type="ECO:0000313" key="3">
    <source>
        <dbReference type="Proteomes" id="UP000664034"/>
    </source>
</evidence>
<dbReference type="SUPFAM" id="SSF47598">
    <property type="entry name" value="Ribbon-helix-helix"/>
    <property type="match status" value="1"/>
</dbReference>
<comment type="caution">
    <text evidence="2">The sequence shown here is derived from an EMBL/GenBank/DDBJ whole genome shotgun (WGS) entry which is preliminary data.</text>
</comment>
<dbReference type="Pfam" id="PF07878">
    <property type="entry name" value="RHH_5"/>
    <property type="match status" value="1"/>
</dbReference>
<dbReference type="EMBL" id="JAFMYV010000011">
    <property type="protein sequence ID" value="MBO0938970.1"/>
    <property type="molecule type" value="Genomic_DNA"/>
</dbReference>
<evidence type="ECO:0000259" key="1">
    <source>
        <dbReference type="Pfam" id="PF07878"/>
    </source>
</evidence>
<evidence type="ECO:0000313" key="2">
    <source>
        <dbReference type="EMBL" id="MBO0938970.1"/>
    </source>
</evidence>
<organism evidence="2 3">
    <name type="scientific">Fibrella rubiginis</name>
    <dbReference type="NCBI Taxonomy" id="2817060"/>
    <lineage>
        <taxon>Bacteria</taxon>
        <taxon>Pseudomonadati</taxon>
        <taxon>Bacteroidota</taxon>
        <taxon>Cytophagia</taxon>
        <taxon>Cytophagales</taxon>
        <taxon>Spirosomataceae</taxon>
        <taxon>Fibrella</taxon>
    </lineage>
</organism>
<reference evidence="2" key="1">
    <citation type="submission" date="2021-03" db="EMBL/GenBank/DDBJ databases">
        <title>Fibrella sp. HMF5335 genome sequencing and assembly.</title>
        <authorList>
            <person name="Kang H."/>
            <person name="Kim H."/>
            <person name="Bae S."/>
            <person name="Joh K."/>
        </authorList>
    </citation>
    <scope>NUCLEOTIDE SEQUENCE</scope>
    <source>
        <strain evidence="2">HMF5335</strain>
    </source>
</reference>
<sequence length="63" mass="7290">MAEKKGFLLRISPETLAELERWAQAEFRSVNGQIEYLLAEALRKRKKSLPKDTRDTEKDEPAS</sequence>
<dbReference type="Proteomes" id="UP000664034">
    <property type="component" value="Unassembled WGS sequence"/>
</dbReference>
<keyword evidence="2" id="KW-0238">DNA-binding</keyword>
<accession>A0A939GLF2</accession>
<dbReference type="Gene3D" id="1.10.1220.10">
    <property type="entry name" value="Met repressor-like"/>
    <property type="match status" value="1"/>
</dbReference>
<feature type="domain" description="CopG-like ribbon-helix-helix" evidence="1">
    <location>
        <begin position="16"/>
        <end position="46"/>
    </location>
</feature>
<dbReference type="GO" id="GO:0006355">
    <property type="term" value="P:regulation of DNA-templated transcription"/>
    <property type="evidence" value="ECO:0007669"/>
    <property type="project" value="InterPro"/>
</dbReference>
<dbReference type="InterPro" id="IPR010985">
    <property type="entry name" value="Ribbon_hlx_hlx"/>
</dbReference>
<protein>
    <submittedName>
        <fullName evidence="2">Arc family DNA-binding protein</fullName>
    </submittedName>
</protein>
<dbReference type="RefSeq" id="WP_207366496.1">
    <property type="nucleotide sequence ID" value="NZ_JAFMYV010000011.1"/>
</dbReference>
<dbReference type="InterPro" id="IPR013321">
    <property type="entry name" value="Arc_rbn_hlx_hlx"/>
</dbReference>
<keyword evidence="3" id="KW-1185">Reference proteome</keyword>
<dbReference type="InterPro" id="IPR012869">
    <property type="entry name" value="RHH_5"/>
</dbReference>
<dbReference type="GO" id="GO:0003677">
    <property type="term" value="F:DNA binding"/>
    <property type="evidence" value="ECO:0007669"/>
    <property type="project" value="UniProtKB-KW"/>
</dbReference>
<name>A0A939GLF2_9BACT</name>